<dbReference type="AlphaFoldDB" id="Q4ZV47"/>
<dbReference type="HOGENOM" id="CLU_165465_0_1_6"/>
<dbReference type="STRING" id="205918.Psyr_1931"/>
<evidence type="ECO:0000313" key="2">
    <source>
        <dbReference type="Proteomes" id="UP000000426"/>
    </source>
</evidence>
<dbReference type="InterPro" id="IPR020518">
    <property type="entry name" value="Tscrpt_reg_PrtN"/>
</dbReference>
<dbReference type="KEGG" id="psb:Psyr_1931"/>
<reference evidence="1 2" key="1">
    <citation type="journal article" date="2005" name="Proc. Natl. Acad. Sci. U.S.A.">
        <title>Comparison of the complete genome sequences of Pseudomonas syringae pv. syringae B728a and pv. tomato DC3000.</title>
        <authorList>
            <person name="Feil H."/>
            <person name="Feil W.S."/>
            <person name="Chain P."/>
            <person name="Larimer F."/>
            <person name="Dibartolo G."/>
            <person name="Copeland A."/>
            <person name="Lykidis A."/>
            <person name="Trong S."/>
            <person name="Nolan M."/>
            <person name="Goltsman E."/>
            <person name="Thiel J."/>
            <person name="Malfatti S."/>
            <person name="Loper J.E."/>
            <person name="Lapidus A."/>
            <person name="Detter J.C."/>
            <person name="Land M."/>
            <person name="Richardson P.M."/>
            <person name="Kyrpides N.C."/>
            <person name="Ivanova N."/>
            <person name="Lindow S.E."/>
        </authorList>
    </citation>
    <scope>NUCLEOTIDE SEQUENCE [LARGE SCALE GENOMIC DNA]</scope>
    <source>
        <strain evidence="1 2">B728a</strain>
    </source>
</reference>
<gene>
    <name evidence="1" type="ordered locus">Psyr_1931</name>
</gene>
<dbReference type="RefSeq" id="WP_011267327.1">
    <property type="nucleotide sequence ID" value="NC_007005.1"/>
</dbReference>
<dbReference type="Proteomes" id="UP000000426">
    <property type="component" value="Chromosome"/>
</dbReference>
<dbReference type="eggNOG" id="ENOG5032YRW">
    <property type="taxonomic scope" value="Bacteria"/>
</dbReference>
<dbReference type="Pfam" id="PF11112">
    <property type="entry name" value="PyocinActivator"/>
    <property type="match status" value="1"/>
</dbReference>
<evidence type="ECO:0008006" key="3">
    <source>
        <dbReference type="Google" id="ProtNLM"/>
    </source>
</evidence>
<accession>Q4ZV47</accession>
<evidence type="ECO:0000313" key="1">
    <source>
        <dbReference type="EMBL" id="AAY36975.1"/>
    </source>
</evidence>
<sequence>MNTLFLLMAQYDGRAVIPIDRVCADYMHLTVEKFKRKRLDGEIDIPVVRLGADSQKAALGIHLKDLADYIDRQREKAAKEQNQLMGRAAKNGIVAKDIRPDTLYSHP</sequence>
<protein>
    <recommendedName>
        <fullName evidence="3">Pyocin activator protein PrtN</fullName>
    </recommendedName>
</protein>
<name>Q4ZV47_PSEU2</name>
<dbReference type="OrthoDB" id="982642at2"/>
<organism evidence="1 2">
    <name type="scientific">Pseudomonas syringae pv. syringae (strain B728a)</name>
    <dbReference type="NCBI Taxonomy" id="205918"/>
    <lineage>
        <taxon>Bacteria</taxon>
        <taxon>Pseudomonadati</taxon>
        <taxon>Pseudomonadota</taxon>
        <taxon>Gammaproteobacteria</taxon>
        <taxon>Pseudomonadales</taxon>
        <taxon>Pseudomonadaceae</taxon>
        <taxon>Pseudomonas</taxon>
        <taxon>Pseudomonas syringae</taxon>
    </lineage>
</organism>
<proteinExistence type="predicted"/>
<dbReference type="GO" id="GO:0006355">
    <property type="term" value="P:regulation of DNA-templated transcription"/>
    <property type="evidence" value="ECO:0007669"/>
    <property type="project" value="InterPro"/>
</dbReference>
<dbReference type="EMBL" id="CP000075">
    <property type="protein sequence ID" value="AAY36975.1"/>
    <property type="molecule type" value="Genomic_DNA"/>
</dbReference>